<dbReference type="InterPro" id="IPR023546">
    <property type="entry name" value="MGMT"/>
</dbReference>
<feature type="active site" description="Nucleophile; methyl group acceptor" evidence="9">
    <location>
        <position position="136"/>
    </location>
</feature>
<evidence type="ECO:0000313" key="12">
    <source>
        <dbReference type="Proteomes" id="UP000199032"/>
    </source>
</evidence>
<dbReference type="SUPFAM" id="SSF46767">
    <property type="entry name" value="Methylated DNA-protein cysteine methyltransferase, C-terminal domain"/>
    <property type="match status" value="1"/>
</dbReference>
<dbReference type="PANTHER" id="PTHR10815">
    <property type="entry name" value="METHYLATED-DNA--PROTEIN-CYSTEINE METHYLTRANSFERASE"/>
    <property type="match status" value="1"/>
</dbReference>
<dbReference type="FunFam" id="1.10.10.10:FF:000214">
    <property type="entry name" value="Methylated-DNA--protein-cysteine methyltransferase"/>
    <property type="match status" value="1"/>
</dbReference>
<dbReference type="InterPro" id="IPR036217">
    <property type="entry name" value="MethylDNA_cys_MeTrfase_DNAb"/>
</dbReference>
<dbReference type="GO" id="GO:0006307">
    <property type="term" value="P:DNA alkylation repair"/>
    <property type="evidence" value="ECO:0007669"/>
    <property type="project" value="UniProtKB-UniRule"/>
</dbReference>
<dbReference type="CDD" id="cd06445">
    <property type="entry name" value="ATase"/>
    <property type="match status" value="1"/>
</dbReference>
<dbReference type="GO" id="GO:0032259">
    <property type="term" value="P:methylation"/>
    <property type="evidence" value="ECO:0007669"/>
    <property type="project" value="UniProtKB-KW"/>
</dbReference>
<dbReference type="EMBL" id="CZQA01000001">
    <property type="protein sequence ID" value="CUS32174.1"/>
    <property type="molecule type" value="Genomic_DNA"/>
</dbReference>
<evidence type="ECO:0000256" key="5">
    <source>
        <dbReference type="ARBA" id="ARBA00022679"/>
    </source>
</evidence>
<dbReference type="InterPro" id="IPR001497">
    <property type="entry name" value="MethylDNA_cys_MeTrfase_AS"/>
</dbReference>
<dbReference type="Proteomes" id="UP000199032">
    <property type="component" value="Unassembled WGS sequence"/>
</dbReference>
<dbReference type="Gene3D" id="1.10.10.10">
    <property type="entry name" value="Winged helix-like DNA-binding domain superfamily/Winged helix DNA-binding domain"/>
    <property type="match status" value="1"/>
</dbReference>
<dbReference type="GO" id="GO:0003908">
    <property type="term" value="F:methylated-DNA-[protein]-cysteine S-methyltransferase activity"/>
    <property type="evidence" value="ECO:0007669"/>
    <property type="project" value="UniProtKB-UniRule"/>
</dbReference>
<evidence type="ECO:0000256" key="8">
    <source>
        <dbReference type="ARBA" id="ARBA00049348"/>
    </source>
</evidence>
<dbReference type="STRING" id="1742972.COMA1_10479"/>
<keyword evidence="4 9" id="KW-0489">Methyltransferase</keyword>
<accession>A0A0S4L614</accession>
<feature type="domain" description="Methylated-DNA-[protein]-cysteine S-methyltransferase DNA binding" evidence="10">
    <location>
        <begin position="86"/>
        <end position="164"/>
    </location>
</feature>
<dbReference type="PANTHER" id="PTHR10815:SF5">
    <property type="entry name" value="METHYLATED-DNA--PROTEIN-CYSTEINE METHYLTRANSFERASE"/>
    <property type="match status" value="1"/>
</dbReference>
<sequence length="174" mass="19227">MQKVMMFRSPWGWMGVAESSKGIQAIVLPKRSERAVEADLRAQSNGPLQRGESARLDMARRQLLDYLAGTRHTFDVPLDLSQGTVFQRQVWRVLLRVPHGKLRSYQWVAARVGGPQYARAVGNAVGANPIPIVIPCHRIVSQDATLGGFSGGLSMKRKLLSLEGTLVQLQRGRA</sequence>
<keyword evidence="3 9" id="KW-0963">Cytoplasm</keyword>
<evidence type="ECO:0000313" key="11">
    <source>
        <dbReference type="EMBL" id="CUS32174.1"/>
    </source>
</evidence>
<evidence type="ECO:0000256" key="2">
    <source>
        <dbReference type="ARBA" id="ARBA00008711"/>
    </source>
</evidence>
<dbReference type="Gene3D" id="3.30.160.70">
    <property type="entry name" value="Methylated DNA-protein cysteine methyltransferase domain"/>
    <property type="match status" value="1"/>
</dbReference>
<dbReference type="InterPro" id="IPR036631">
    <property type="entry name" value="MGMT_N_sf"/>
</dbReference>
<dbReference type="EC" id="2.1.1.63" evidence="9"/>
<evidence type="ECO:0000259" key="10">
    <source>
        <dbReference type="Pfam" id="PF01035"/>
    </source>
</evidence>
<evidence type="ECO:0000256" key="9">
    <source>
        <dbReference type="HAMAP-Rule" id="MF_00772"/>
    </source>
</evidence>
<evidence type="ECO:0000256" key="3">
    <source>
        <dbReference type="ARBA" id="ARBA00022490"/>
    </source>
</evidence>
<comment type="catalytic activity">
    <reaction evidence="8 9">
        <text>a 6-O-methyl-2'-deoxyguanosine in DNA + L-cysteinyl-[protein] = S-methyl-L-cysteinyl-[protein] + a 2'-deoxyguanosine in DNA</text>
        <dbReference type="Rhea" id="RHEA:24000"/>
        <dbReference type="Rhea" id="RHEA-COMP:10131"/>
        <dbReference type="Rhea" id="RHEA-COMP:10132"/>
        <dbReference type="Rhea" id="RHEA-COMP:11367"/>
        <dbReference type="Rhea" id="RHEA-COMP:11368"/>
        <dbReference type="ChEBI" id="CHEBI:29950"/>
        <dbReference type="ChEBI" id="CHEBI:82612"/>
        <dbReference type="ChEBI" id="CHEBI:85445"/>
        <dbReference type="ChEBI" id="CHEBI:85448"/>
        <dbReference type="EC" id="2.1.1.63"/>
    </reaction>
</comment>
<protein>
    <recommendedName>
        <fullName evidence="9">Methylated-DNA--protein-cysteine methyltransferase</fullName>
        <ecNumber evidence="9">2.1.1.63</ecNumber>
    </recommendedName>
    <alternativeName>
        <fullName evidence="9">6-O-methylguanine-DNA methyltransferase</fullName>
        <shortName evidence="9">MGMT</shortName>
    </alternativeName>
    <alternativeName>
        <fullName evidence="9">O-6-methylguanine-DNA-alkyltransferase</fullName>
    </alternativeName>
</protein>
<dbReference type="InterPro" id="IPR036388">
    <property type="entry name" value="WH-like_DNA-bd_sf"/>
</dbReference>
<name>A0A0S4L614_9BACT</name>
<evidence type="ECO:0000256" key="1">
    <source>
        <dbReference type="ARBA" id="ARBA00001286"/>
    </source>
</evidence>
<keyword evidence="7 9" id="KW-0234">DNA repair</keyword>
<evidence type="ECO:0000256" key="7">
    <source>
        <dbReference type="ARBA" id="ARBA00023204"/>
    </source>
</evidence>
<evidence type="ECO:0000256" key="6">
    <source>
        <dbReference type="ARBA" id="ARBA00022763"/>
    </source>
</evidence>
<comment type="subcellular location">
    <subcellularLocation>
        <location evidence="9">Cytoplasm</location>
    </subcellularLocation>
</comment>
<comment type="miscellaneous">
    <text evidence="9">This enzyme catalyzes only one turnover and therefore is not strictly catalytic. According to one definition, an enzyme is a biocatalyst that acts repeatedly and over many reaction cycles.</text>
</comment>
<comment type="catalytic activity">
    <reaction evidence="1 9">
        <text>a 4-O-methyl-thymidine in DNA + L-cysteinyl-[protein] = a thymidine in DNA + S-methyl-L-cysteinyl-[protein]</text>
        <dbReference type="Rhea" id="RHEA:53428"/>
        <dbReference type="Rhea" id="RHEA-COMP:10131"/>
        <dbReference type="Rhea" id="RHEA-COMP:10132"/>
        <dbReference type="Rhea" id="RHEA-COMP:13555"/>
        <dbReference type="Rhea" id="RHEA-COMP:13556"/>
        <dbReference type="ChEBI" id="CHEBI:29950"/>
        <dbReference type="ChEBI" id="CHEBI:82612"/>
        <dbReference type="ChEBI" id="CHEBI:137386"/>
        <dbReference type="ChEBI" id="CHEBI:137387"/>
        <dbReference type="EC" id="2.1.1.63"/>
    </reaction>
</comment>
<dbReference type="Pfam" id="PF01035">
    <property type="entry name" value="DNA_binding_1"/>
    <property type="match status" value="1"/>
</dbReference>
<proteinExistence type="inferred from homology"/>
<dbReference type="PROSITE" id="PS00374">
    <property type="entry name" value="MGMT"/>
    <property type="match status" value="1"/>
</dbReference>
<dbReference type="AlphaFoldDB" id="A0A0S4L614"/>
<comment type="function">
    <text evidence="9">Involved in the cellular defense against the biological effects of O6-methylguanine (O6-MeG) and O4-methylthymine (O4-MeT) in DNA. Repairs the methylated nucleobase in DNA by stoichiometrically transferring the methyl group to a cysteine residue in the enzyme. This is a suicide reaction: the enzyme is irreversibly inactivated.</text>
</comment>
<evidence type="ECO:0000256" key="4">
    <source>
        <dbReference type="ARBA" id="ARBA00022603"/>
    </source>
</evidence>
<keyword evidence="5 9" id="KW-0808">Transferase</keyword>
<dbReference type="GO" id="GO:0005737">
    <property type="term" value="C:cytoplasm"/>
    <property type="evidence" value="ECO:0007669"/>
    <property type="project" value="UniProtKB-SubCell"/>
</dbReference>
<reference evidence="11 12" key="1">
    <citation type="submission" date="2015-10" db="EMBL/GenBank/DDBJ databases">
        <authorList>
            <person name="Gilbert D.G."/>
        </authorList>
    </citation>
    <scope>NUCLEOTIDE SEQUENCE [LARGE SCALE GENOMIC DNA]</scope>
    <source>
        <strain evidence="11">COMA1</strain>
    </source>
</reference>
<gene>
    <name evidence="11" type="primary">ogt</name>
    <name evidence="11" type="ORF">COMA1_10479</name>
</gene>
<organism evidence="11 12">
    <name type="scientific">Candidatus Nitrospira nitrosa</name>
    <dbReference type="NCBI Taxonomy" id="1742972"/>
    <lineage>
        <taxon>Bacteria</taxon>
        <taxon>Pseudomonadati</taxon>
        <taxon>Nitrospirota</taxon>
        <taxon>Nitrospiria</taxon>
        <taxon>Nitrospirales</taxon>
        <taxon>Nitrospiraceae</taxon>
        <taxon>Nitrospira</taxon>
    </lineage>
</organism>
<keyword evidence="6 9" id="KW-0227">DNA damage</keyword>
<dbReference type="NCBIfam" id="TIGR00589">
    <property type="entry name" value="ogt"/>
    <property type="match status" value="1"/>
</dbReference>
<dbReference type="SUPFAM" id="SSF53155">
    <property type="entry name" value="Methylated DNA-protein cysteine methyltransferase domain"/>
    <property type="match status" value="1"/>
</dbReference>
<dbReference type="HAMAP" id="MF_00772">
    <property type="entry name" value="OGT"/>
    <property type="match status" value="1"/>
</dbReference>
<dbReference type="InterPro" id="IPR014048">
    <property type="entry name" value="MethylDNA_cys_MeTrfase_DNA-bd"/>
</dbReference>
<keyword evidence="12" id="KW-1185">Reference proteome</keyword>
<comment type="similarity">
    <text evidence="2 9">Belongs to the MGMT family.</text>
</comment>